<keyword evidence="4" id="KW-1133">Transmembrane helix</keyword>
<dbReference type="PANTHER" id="PTHR24045:SF0">
    <property type="entry name" value="N-ACETYLGLUCOSAMINE-1-PHOSPHOTRANSFERASE SUBUNITS ALPHA_BETA"/>
    <property type="match status" value="1"/>
</dbReference>
<dbReference type="InterPro" id="IPR047141">
    <property type="entry name" value="Stealth"/>
</dbReference>
<evidence type="ECO:0000256" key="3">
    <source>
        <dbReference type="SAM" id="Coils"/>
    </source>
</evidence>
<evidence type="ECO:0000313" key="6">
    <source>
        <dbReference type="EMBL" id="KAJ6250102.1"/>
    </source>
</evidence>
<reference evidence="6" key="1">
    <citation type="submission" date="2022-08" db="EMBL/GenBank/DDBJ databases">
        <title>Novel sulfate-reducing endosymbionts in the free-living metamonad Anaeramoeba.</title>
        <authorList>
            <person name="Jerlstrom-Hultqvist J."/>
            <person name="Cepicka I."/>
            <person name="Gallot-Lavallee L."/>
            <person name="Salas-Leiva D."/>
            <person name="Curtis B.A."/>
            <person name="Zahonova K."/>
            <person name="Pipaliya S."/>
            <person name="Dacks J."/>
            <person name="Roger A.J."/>
        </authorList>
    </citation>
    <scope>NUCLEOTIDE SEQUENCE</scope>
    <source>
        <strain evidence="6">Schooner1</strain>
    </source>
</reference>
<comment type="similarity">
    <text evidence="1">Belongs to the stealth family.</text>
</comment>
<dbReference type="Pfam" id="PF11380">
    <property type="entry name" value="Stealth_CR2"/>
    <property type="match status" value="1"/>
</dbReference>
<accession>A0ABQ8YZR0</accession>
<keyword evidence="7" id="KW-1185">Reference proteome</keyword>
<dbReference type="EMBL" id="JAOAOG010000085">
    <property type="protein sequence ID" value="KAJ6250102.1"/>
    <property type="molecule type" value="Genomic_DNA"/>
</dbReference>
<feature type="coiled-coil region" evidence="3">
    <location>
        <begin position="39"/>
        <end position="184"/>
    </location>
</feature>
<name>A0ABQ8YZR0_9EUKA</name>
<keyword evidence="4" id="KW-0472">Membrane</keyword>
<feature type="transmembrane region" description="Helical" evidence="4">
    <location>
        <begin position="12"/>
        <end position="30"/>
    </location>
</feature>
<dbReference type="InterPro" id="IPR021520">
    <property type="entry name" value="Stealth_CR2"/>
</dbReference>
<evidence type="ECO:0000256" key="4">
    <source>
        <dbReference type="SAM" id="Phobius"/>
    </source>
</evidence>
<evidence type="ECO:0000259" key="5">
    <source>
        <dbReference type="Pfam" id="PF11380"/>
    </source>
</evidence>
<evidence type="ECO:0000313" key="7">
    <source>
        <dbReference type="Proteomes" id="UP001150062"/>
    </source>
</evidence>
<proteinExistence type="inferred from homology"/>
<dbReference type="Proteomes" id="UP001150062">
    <property type="component" value="Unassembled WGS sequence"/>
</dbReference>
<organism evidence="6 7">
    <name type="scientific">Anaeramoeba flamelloides</name>
    <dbReference type="NCBI Taxonomy" id="1746091"/>
    <lineage>
        <taxon>Eukaryota</taxon>
        <taxon>Metamonada</taxon>
        <taxon>Anaeramoebidae</taxon>
        <taxon>Anaeramoeba</taxon>
    </lineage>
</organism>
<evidence type="ECO:0000256" key="2">
    <source>
        <dbReference type="ARBA" id="ARBA00022679"/>
    </source>
</evidence>
<keyword evidence="2" id="KW-0808">Transferase</keyword>
<protein>
    <recommendedName>
        <fullName evidence="5">Stealth protein CR2 conserved region 2 domain-containing protein</fullName>
    </recommendedName>
</protein>
<keyword evidence="4" id="KW-0812">Transmembrane</keyword>
<gene>
    <name evidence="6" type="ORF">M0813_16364</name>
</gene>
<dbReference type="PANTHER" id="PTHR24045">
    <property type="match status" value="1"/>
</dbReference>
<evidence type="ECO:0000256" key="1">
    <source>
        <dbReference type="ARBA" id="ARBA00007583"/>
    </source>
</evidence>
<keyword evidence="3" id="KW-0175">Coiled coil</keyword>
<feature type="domain" description="Stealth protein CR2 conserved region 2" evidence="5">
    <location>
        <begin position="205"/>
        <end position="310"/>
    </location>
</feature>
<sequence length="486" mass="59206">MLFRRKTNKSYTKIILFIALAFFVFFIFSFEKPVQRLVIKTLENIENEYENKIKEIESLKEELKTNRKLRNKEKDFFNLKEEAEFQESKIIKLEDDEEEVIFYTGIEIEKDEIQIKKKEYMIQRTEFDLAKLEQEKEKPGKTVVETEEENALIDKKKREIEKLAKELNKQKRNLQIKKEINEDEGKIDLIYSWAGITKDLHKRNRYNYELQFSLRAVAKYLPWLNKIYILINSDTTYPYWLKPQDELDKIVILDRCQFFENEEDCPTYNSFAVYSIVHRIPGLSNKFILIDDDFFFNQPVKEDYFFSKNDLPICYEPRKLQRTYRAHDELLPVAKEKGYPRWKYARYTHRPKPHRRDFILKFEEQYPTFLEFVQSHKVRHKHLVEDLSVIYLEFYYTNSMMKKLPKKQSKFYQTLFRHKDDIGPEFENNYETLTTQDLIVFNVNDDWSPDNEIYQKQRKVLWNFFNKMYPEVPDFEIPNPDHEANT</sequence>
<comment type="caution">
    <text evidence="6">The sequence shown here is derived from an EMBL/GenBank/DDBJ whole genome shotgun (WGS) entry which is preliminary data.</text>
</comment>